<dbReference type="Pfam" id="PF13519">
    <property type="entry name" value="VWA_2"/>
    <property type="match status" value="1"/>
</dbReference>
<name>A0A2P7MR13_9CYAN</name>
<feature type="domain" description="VWFA" evidence="1">
    <location>
        <begin position="661"/>
        <end position="891"/>
    </location>
</feature>
<dbReference type="PROSITE" id="PS00330">
    <property type="entry name" value="HEMOLYSIN_CALCIUM"/>
    <property type="match status" value="2"/>
</dbReference>
<dbReference type="InterPro" id="IPR011049">
    <property type="entry name" value="Serralysin-like_metalloprot_C"/>
</dbReference>
<dbReference type="SUPFAM" id="SSF53300">
    <property type="entry name" value="vWA-like"/>
    <property type="match status" value="1"/>
</dbReference>
<accession>A0A2P7MR13</accession>
<organism evidence="2 3">
    <name type="scientific">Cyanobium usitatum str. Tous</name>
    <dbReference type="NCBI Taxonomy" id="2116684"/>
    <lineage>
        <taxon>Bacteria</taxon>
        <taxon>Bacillati</taxon>
        <taxon>Cyanobacteriota</taxon>
        <taxon>Cyanophyceae</taxon>
        <taxon>Synechococcales</taxon>
        <taxon>Prochlorococcaceae</taxon>
        <taxon>Cyanobium</taxon>
    </lineage>
</organism>
<dbReference type="PRINTS" id="PR00313">
    <property type="entry name" value="CABNDNGRPT"/>
</dbReference>
<keyword evidence="3" id="KW-1185">Reference proteome</keyword>
<dbReference type="Proteomes" id="UP000243002">
    <property type="component" value="Unassembled WGS sequence"/>
</dbReference>
<dbReference type="SUPFAM" id="SSF51120">
    <property type="entry name" value="beta-Roll"/>
    <property type="match status" value="1"/>
</dbReference>
<evidence type="ECO:0000259" key="1">
    <source>
        <dbReference type="PROSITE" id="PS50234"/>
    </source>
</evidence>
<dbReference type="InterPro" id="IPR001343">
    <property type="entry name" value="Hemolysn_Ca-bd"/>
</dbReference>
<dbReference type="Gene3D" id="2.150.10.10">
    <property type="entry name" value="Serralysin-like metalloprotease, C-terminal"/>
    <property type="match status" value="1"/>
</dbReference>
<dbReference type="Pfam" id="PF19116">
    <property type="entry name" value="DUF5801"/>
    <property type="match status" value="1"/>
</dbReference>
<protein>
    <recommendedName>
        <fullName evidence="1">VWFA domain-containing protein</fullName>
    </recommendedName>
</protein>
<evidence type="ECO:0000313" key="3">
    <source>
        <dbReference type="Proteomes" id="UP000243002"/>
    </source>
</evidence>
<dbReference type="InterPro" id="IPR018511">
    <property type="entry name" value="Hemolysin-typ_Ca-bd_CS"/>
</dbReference>
<dbReference type="PROSITE" id="PS50234">
    <property type="entry name" value="VWFA"/>
    <property type="match status" value="1"/>
</dbReference>
<dbReference type="SMART" id="SM00327">
    <property type="entry name" value="VWA"/>
    <property type="match status" value="1"/>
</dbReference>
<proteinExistence type="predicted"/>
<comment type="caution">
    <text evidence="2">The sequence shown here is derived from an EMBL/GenBank/DDBJ whole genome shotgun (WGS) entry which is preliminary data.</text>
</comment>
<feature type="non-terminal residue" evidence="2">
    <location>
        <position position="1"/>
    </location>
</feature>
<dbReference type="CDD" id="cd00198">
    <property type="entry name" value="vWFA"/>
    <property type="match status" value="1"/>
</dbReference>
<dbReference type="Pfam" id="PF00353">
    <property type="entry name" value="HemolysinCabind"/>
    <property type="match status" value="2"/>
</dbReference>
<evidence type="ECO:0000313" key="2">
    <source>
        <dbReference type="EMBL" id="PSJ03664.1"/>
    </source>
</evidence>
<sequence>STAFIDLSDGRGSGSNIYTFNFNDDGPIAITPALSALSDQVLAGLTLRVDETAGNDPDPKDTVADRISSVDLSGLFDSDTVLGGVQSNYGTDGAGTNVFSVSLSTAAGGTAPGGGIGSGLYALNTVDSVFSQGAEIQLYQNGSTIEGRVGAVVYFTISTTSVGVVNLTQASGVNIWHPNTGSADESVALTGRNGGGVDSYQIKFTQTLTDQDGDTSTAFIDLSDGRGSGSNIYTFNFNDDGPKAAEPTNTELSNDASSSVTQVLDLNISDNFGTDGAGHVAFAGIASGALATITSSSLPVYYFVSADGLTLTATTSSTNALVSDYVFTIVIGGVTSGQVDYTVTNFAPIDNGSGITYTSLGGINAGNPSFYIIGDNSSATAQPVEILATSVSANGSPGTVNNNSTDLAVDNNNINPDEVLRLDFGEFSVAAGSFAVDKHIDVNAVSFNLTQVPGNPGIPGASGSQNVQIKLTAYDADSDNVLSGDPGDVKDPVTLVQVYNGSTLVASAARAGGSVTTGGISFNFSDPNSVSIANLQETYSIRVFTDDGFSRLEIQSLSSGDAFSVSTLAIGSYNAGNPVTQSFNVNVVDGDGDTASSGFDVTWSPLVDPVFLVGSASDDRSGSTDSFFTSGGPGVIEGTIKSDVLIGDPGGSTLKAGSTANVVLVLDVSGSMGDQISFGGSLISRLSALKQSVNSTLDSLYNSGASDVRVHIDIFSTGASLVGTYVLTAGGVDSPSQLAAAKAAVNALSAEGWTNYEAGLQSALNWINSTGTSAPLANADVNRVLFVSDGDPNRAMAANSTDLNSASSFDEPNSIAHILGTYNPSGTSNDDTVSEVALIEAAGGANKFTIEAVGINVTAANLDRLSQVEGSGGSATNVTSAEQLNTVIGQLTGSQTVQTSAGADDLSGGAGADLIFGDAPFTDALALANGLTTPTGSGWLVFQLLEGTLGATAGPGGGQWSREDTLNYIRTNPSIVAQESARTGAADQINGGDGDDRIYGQEGNDIITGGKGVDQLSGGTGADQFVLVRGDGSASAATVEIDVITDFTVNTDTIIIDGNGTTISSVAVSAPSANVYTITVTYLGGSAEYFKVNLTNGAVLNDAPGGVASTVGISGVSATIDGTIVGATLFLDINHNNQEDVGERLGITDAKGHLEWVVDLSILDVNGDGQFTFGEARAVQSGGLDTDTGLTYEINLYGQVGASFVTPLTSLFQTLLEGGADYASANATLASRLGLPANSDLTSLNPIQGSSEILGQNAAVMTAAVQFSELAARHLVTDEAHASWTVFSAISHVLSELPDGQVADFTSDSLLSAIADQLKLDHLASSDIIEFMAASQLALQRSLDTLPADADALAAISAVQHLVQGTYAQVLGSVANGDLAVQALDDLTHTLTAFGHGDLSLDQLDSFDQQLTLAGNDGQITESEFAQAASRLPDLAEDGAFAVAPVDALVADTPVPAVDIFIQDLAITDEQVVESEVASLDDLVEQYVGENALTDEAMAEYQQELALTEVSVTADMAADPAAIEPTADALAALEEVHALLSDDASDGIATVADVVDDFSYTV</sequence>
<dbReference type="InterPro" id="IPR043824">
    <property type="entry name" value="DUF5801"/>
</dbReference>
<reference evidence="2 3" key="1">
    <citation type="journal article" date="2018" name="Environ. Microbiol.">
        <title>Ecological and genomic features of two widespread freshwater picocyanobacteria.</title>
        <authorList>
            <person name="Cabello-Yeves P.J."/>
            <person name="Picazo A."/>
            <person name="Camacho A."/>
            <person name="Callieri C."/>
            <person name="Rosselli R."/>
            <person name="Roda-Garcia J.J."/>
            <person name="Coutinho F.H."/>
            <person name="Rodriguez-Valera F."/>
        </authorList>
    </citation>
    <scope>NUCLEOTIDE SEQUENCE [LARGE SCALE GENOMIC DNA]</scope>
    <source>
        <strain evidence="2 3">Tous</strain>
    </source>
</reference>
<dbReference type="InterPro" id="IPR036465">
    <property type="entry name" value="vWFA_dom_sf"/>
</dbReference>
<dbReference type="OrthoDB" id="543358at2"/>
<gene>
    <name evidence="2" type="ORF">C7K55_12135</name>
</gene>
<dbReference type="GO" id="GO:0005509">
    <property type="term" value="F:calcium ion binding"/>
    <property type="evidence" value="ECO:0007669"/>
    <property type="project" value="InterPro"/>
</dbReference>
<dbReference type="InterPro" id="IPR002035">
    <property type="entry name" value="VWF_A"/>
</dbReference>
<dbReference type="EMBL" id="PXXO01000018">
    <property type="protein sequence ID" value="PSJ03664.1"/>
    <property type="molecule type" value="Genomic_DNA"/>
</dbReference>
<dbReference type="Gene3D" id="3.40.50.410">
    <property type="entry name" value="von Willebrand factor, type A domain"/>
    <property type="match status" value="1"/>
</dbReference>